<gene>
    <name evidence="12" type="ORF">C2H86_16700</name>
</gene>
<sequence length="358" mass="37793">MSNWPDRRILDLLGIELPILQAPMAGASGAAMAIAVARAGGLGALPCAMLTGDQVRGEIEAFRAACPGQPLNLNFFCHQPPAPDPERGARWKQALKGYYAEVGADFDAPTPVSNRAPFDEQSCLLVEQLRPEVVSFHFGLPQTALLQRVKATGAKVLSSATTVEEAQWLEANGCDAIIAMGYEAGGHRGMFLSDDITSQIGTFALVPQIADAVRLPVIAAGGIGDHRGVVAALALGASAVQIGTAYLFCPEAKVSPAHRRALDTAPASDTALTNLFTGRPARGINNRIMRELGPMSDLAPRFPLAGGALMPLRAITDAQGNSDFSNLWSGQALRLGRHMPAEQLTREMASKALAQIAR</sequence>
<keyword evidence="3" id="KW-0216">Detoxification</keyword>
<keyword evidence="6" id="KW-0547">Nucleotide-binding</keyword>
<evidence type="ECO:0000256" key="7">
    <source>
        <dbReference type="ARBA" id="ARBA00023002"/>
    </source>
</evidence>
<dbReference type="GO" id="GO:0018580">
    <property type="term" value="F:nitronate monooxygenase activity"/>
    <property type="evidence" value="ECO:0007669"/>
    <property type="project" value="InterPro"/>
</dbReference>
<evidence type="ECO:0000256" key="11">
    <source>
        <dbReference type="ARBA" id="ARBA00067136"/>
    </source>
</evidence>
<keyword evidence="8" id="KW-0503">Monooxygenase</keyword>
<keyword evidence="5" id="KW-0288">FMN</keyword>
<evidence type="ECO:0000256" key="10">
    <source>
        <dbReference type="ARBA" id="ARBA00049401"/>
    </source>
</evidence>
<evidence type="ECO:0000313" key="13">
    <source>
        <dbReference type="Proteomes" id="UP000464480"/>
    </source>
</evidence>
<evidence type="ECO:0000313" key="12">
    <source>
        <dbReference type="EMBL" id="QHG65942.1"/>
    </source>
</evidence>
<reference evidence="12 13" key="1">
    <citation type="submission" date="2020-02" db="EMBL/GenBank/DDBJ databases">
        <title>Pseudomonas Putida W5 Complete Genome Assembly.</title>
        <authorList>
            <person name="Yuan Z.-C."/>
            <person name="Shaw G.A."/>
            <person name="Cusano A.D."/>
            <person name="Caddey B.J."/>
            <person name="Weselowski B.J."/>
        </authorList>
    </citation>
    <scope>NUCLEOTIDE SEQUENCE [LARGE SCALE GENOMIC DNA]</scope>
    <source>
        <strain evidence="12 13">W5</strain>
    </source>
</reference>
<keyword evidence="7" id="KW-0560">Oxidoreductase</keyword>
<evidence type="ECO:0000256" key="2">
    <source>
        <dbReference type="ARBA" id="ARBA00009881"/>
    </source>
</evidence>
<comment type="similarity">
    <text evidence="2">Belongs to the nitronate monooxygenase family. NMO class I subfamily.</text>
</comment>
<proteinExistence type="inferred from homology"/>
<comment type="catalytic activity">
    <reaction evidence="10">
        <text>3 propionate 3-nitronate + 3 O2 + H2O = 3 3-oxopropanoate + 2 nitrate + nitrite + H2O2 + 3 H(+)</text>
        <dbReference type="Rhea" id="RHEA:57332"/>
        <dbReference type="ChEBI" id="CHEBI:15377"/>
        <dbReference type="ChEBI" id="CHEBI:15378"/>
        <dbReference type="ChEBI" id="CHEBI:15379"/>
        <dbReference type="ChEBI" id="CHEBI:16240"/>
        <dbReference type="ChEBI" id="CHEBI:16301"/>
        <dbReference type="ChEBI" id="CHEBI:17632"/>
        <dbReference type="ChEBI" id="CHEBI:33190"/>
        <dbReference type="ChEBI" id="CHEBI:136067"/>
    </reaction>
</comment>
<dbReference type="GO" id="GO:0009636">
    <property type="term" value="P:response to toxic substance"/>
    <property type="evidence" value="ECO:0007669"/>
    <property type="project" value="UniProtKB-KW"/>
</dbReference>
<dbReference type="PANTHER" id="PTHR42747:SF3">
    <property type="entry name" value="NITRONATE MONOOXYGENASE-RELATED"/>
    <property type="match status" value="1"/>
</dbReference>
<dbReference type="Pfam" id="PF03060">
    <property type="entry name" value="NMO"/>
    <property type="match status" value="1"/>
</dbReference>
<comment type="cofactor">
    <cofactor evidence="1">
        <name>FMN</name>
        <dbReference type="ChEBI" id="CHEBI:58210"/>
    </cofactor>
</comment>
<dbReference type="EMBL" id="CP026115">
    <property type="protein sequence ID" value="QHG65942.1"/>
    <property type="molecule type" value="Genomic_DNA"/>
</dbReference>
<dbReference type="GO" id="GO:0000166">
    <property type="term" value="F:nucleotide binding"/>
    <property type="evidence" value="ECO:0007669"/>
    <property type="project" value="UniProtKB-KW"/>
</dbReference>
<evidence type="ECO:0000256" key="6">
    <source>
        <dbReference type="ARBA" id="ARBA00022741"/>
    </source>
</evidence>
<name>A0A6I6Y0I9_PSEPU</name>
<evidence type="ECO:0000256" key="4">
    <source>
        <dbReference type="ARBA" id="ARBA00022630"/>
    </source>
</evidence>
<accession>A0A6I6Y0I9</accession>
<dbReference type="CDD" id="cd04730">
    <property type="entry name" value="NPD_like"/>
    <property type="match status" value="1"/>
</dbReference>
<dbReference type="PANTHER" id="PTHR42747">
    <property type="entry name" value="NITRONATE MONOOXYGENASE-RELATED"/>
    <property type="match status" value="1"/>
</dbReference>
<dbReference type="Proteomes" id="UP000464480">
    <property type="component" value="Chromosome"/>
</dbReference>
<dbReference type="InterPro" id="IPR004136">
    <property type="entry name" value="NMO"/>
</dbReference>
<dbReference type="InterPro" id="IPR013785">
    <property type="entry name" value="Aldolase_TIM"/>
</dbReference>
<keyword evidence="4" id="KW-0285">Flavoprotein</keyword>
<dbReference type="SUPFAM" id="SSF51412">
    <property type="entry name" value="Inosine monophosphate dehydrogenase (IMPDH)"/>
    <property type="match status" value="1"/>
</dbReference>
<evidence type="ECO:0000256" key="9">
    <source>
        <dbReference type="ARBA" id="ARBA00031155"/>
    </source>
</evidence>
<evidence type="ECO:0000256" key="1">
    <source>
        <dbReference type="ARBA" id="ARBA00001917"/>
    </source>
</evidence>
<organism evidence="12 13">
    <name type="scientific">Pseudomonas putida</name>
    <name type="common">Arthrobacter siderocapsulatus</name>
    <dbReference type="NCBI Taxonomy" id="303"/>
    <lineage>
        <taxon>Bacteria</taxon>
        <taxon>Pseudomonadati</taxon>
        <taxon>Pseudomonadota</taxon>
        <taxon>Gammaproteobacteria</taxon>
        <taxon>Pseudomonadales</taxon>
        <taxon>Pseudomonadaceae</taxon>
        <taxon>Pseudomonas</taxon>
    </lineage>
</organism>
<dbReference type="RefSeq" id="WP_159411238.1">
    <property type="nucleotide sequence ID" value="NZ_CP026115.2"/>
</dbReference>
<evidence type="ECO:0000256" key="5">
    <source>
        <dbReference type="ARBA" id="ARBA00022643"/>
    </source>
</evidence>
<dbReference type="FunFam" id="3.20.20.70:FF:000154">
    <property type="entry name" value="Probable nitronate monooxygenase"/>
    <property type="match status" value="1"/>
</dbReference>
<dbReference type="AlphaFoldDB" id="A0A6I6Y0I9"/>
<evidence type="ECO:0000256" key="3">
    <source>
        <dbReference type="ARBA" id="ARBA00022575"/>
    </source>
</evidence>
<evidence type="ECO:0000256" key="8">
    <source>
        <dbReference type="ARBA" id="ARBA00023033"/>
    </source>
</evidence>
<protein>
    <recommendedName>
        <fullName evidence="11">Nitronate monooxygenase</fullName>
    </recommendedName>
    <alternativeName>
        <fullName evidence="9">Propionate 3-nitronate monooxygenase</fullName>
    </alternativeName>
</protein>
<dbReference type="Gene3D" id="3.20.20.70">
    <property type="entry name" value="Aldolase class I"/>
    <property type="match status" value="1"/>
</dbReference>